<keyword evidence="2 8" id="KW-0436">Ligase</keyword>
<feature type="binding site" evidence="8">
    <location>
        <begin position="11"/>
        <end position="13"/>
    </location>
    <ligand>
        <name>ATP</name>
        <dbReference type="ChEBI" id="CHEBI:30616"/>
    </ligand>
</feature>
<dbReference type="AlphaFoldDB" id="A0A4Y6PX28"/>
<evidence type="ECO:0000256" key="3">
    <source>
        <dbReference type="ARBA" id="ARBA00022741"/>
    </source>
</evidence>
<evidence type="ECO:0000313" key="10">
    <source>
        <dbReference type="EMBL" id="QDG52699.1"/>
    </source>
</evidence>
<keyword evidence="5 8" id="KW-0648">Protein biosynthesis</keyword>
<evidence type="ECO:0000256" key="9">
    <source>
        <dbReference type="RuleBase" id="RU363036"/>
    </source>
</evidence>
<name>A0A4Y6PX28_PERCE</name>
<dbReference type="PANTHER" id="PTHR43766:SF1">
    <property type="entry name" value="TRYPTOPHAN--TRNA LIGASE, MITOCHONDRIAL"/>
    <property type="match status" value="1"/>
</dbReference>
<keyword evidence="3 8" id="KW-0547">Nucleotide-binding</keyword>
<dbReference type="EC" id="6.1.1.2" evidence="8"/>
<comment type="similarity">
    <text evidence="1 8 9">Belongs to the class-I aminoacyl-tRNA synthetase family.</text>
</comment>
<evidence type="ECO:0000256" key="7">
    <source>
        <dbReference type="ARBA" id="ARBA00049929"/>
    </source>
</evidence>
<dbReference type="GO" id="GO:0005524">
    <property type="term" value="F:ATP binding"/>
    <property type="evidence" value="ECO:0007669"/>
    <property type="project" value="UniProtKB-UniRule"/>
</dbReference>
<dbReference type="FunFam" id="1.10.240.10:FF:000005">
    <property type="entry name" value="Tryptophan--tRNA ligase"/>
    <property type="match status" value="1"/>
</dbReference>
<evidence type="ECO:0000256" key="4">
    <source>
        <dbReference type="ARBA" id="ARBA00022840"/>
    </source>
</evidence>
<feature type="binding site" evidence="8">
    <location>
        <position position="188"/>
    </location>
    <ligand>
        <name>ATP</name>
        <dbReference type="ChEBI" id="CHEBI:30616"/>
    </ligand>
</feature>
<dbReference type="NCBIfam" id="TIGR00233">
    <property type="entry name" value="trpS"/>
    <property type="match status" value="1"/>
</dbReference>
<accession>A0A5B8Y8I7</accession>
<gene>
    <name evidence="8 10" type="primary">trpS</name>
    <name evidence="10" type="ORF">FIV42_18730</name>
</gene>
<feature type="binding site" evidence="8">
    <location>
        <position position="136"/>
    </location>
    <ligand>
        <name>L-tryptophan</name>
        <dbReference type="ChEBI" id="CHEBI:57912"/>
    </ligand>
</feature>
<dbReference type="InterPro" id="IPR002305">
    <property type="entry name" value="aa-tRNA-synth_Ic"/>
</dbReference>
<dbReference type="EMBL" id="CP041186">
    <property type="protein sequence ID" value="QDG52699.1"/>
    <property type="molecule type" value="Genomic_DNA"/>
</dbReference>
<dbReference type="PRINTS" id="PR01039">
    <property type="entry name" value="TRNASYNTHTRP"/>
</dbReference>
<sequence length="328" mass="37195">MAKKRSLSGIKPTGFPHLGNYLGMIRPAIDLQDEYESFYFAADYHALTTVHDPKALRHSVYELTAYFLAFGLDPEKAAFFRQSDVPEVTELTWMLDCVTHMGLLERAHAYKAAKDEGREKEISHGLFSYPVLMASDILIYDSDIVPVGKDQIQHVEMTRDMAQKFNHAFGGDYLKLPEAKVRDDVAVVPGIDGRKMSKSYNNLIEPLLPPKKLKKQCMSIETDSTPLEDPKDPDTCNVFALYKLFSSADEIMEMRENYEGGDYGYGHAKLALYEKLVDYFAPYREKYVDLREDEEYLEEVLAHGAAKVRPVVEGVMDRVRSATGLGRP</sequence>
<comment type="function">
    <text evidence="8">Catalyzes the attachment of tryptophan to tRNA(Trp).</text>
</comment>
<evidence type="ECO:0000313" key="11">
    <source>
        <dbReference type="Proteomes" id="UP000315995"/>
    </source>
</evidence>
<dbReference type="GO" id="GO:0005829">
    <property type="term" value="C:cytosol"/>
    <property type="evidence" value="ECO:0007669"/>
    <property type="project" value="TreeGrafter"/>
</dbReference>
<keyword evidence="8" id="KW-0963">Cytoplasm</keyword>
<proteinExistence type="inferred from homology"/>
<protein>
    <recommendedName>
        <fullName evidence="8">Tryptophan--tRNA ligase</fullName>
        <ecNumber evidence="8">6.1.1.2</ecNumber>
    </recommendedName>
    <alternativeName>
        <fullName evidence="8">Tryptophanyl-tRNA synthetase</fullName>
        <shortName evidence="8">TrpRS</shortName>
    </alternativeName>
</protein>
<dbReference type="InterPro" id="IPR001412">
    <property type="entry name" value="aa-tRNA-synth_I_CS"/>
</dbReference>
<dbReference type="InterPro" id="IPR024109">
    <property type="entry name" value="Trp-tRNA-ligase_bac-type"/>
</dbReference>
<keyword evidence="4 8" id="KW-0067">ATP-binding</keyword>
<comment type="subunit">
    <text evidence="8">Homodimer.</text>
</comment>
<dbReference type="InterPro" id="IPR014729">
    <property type="entry name" value="Rossmann-like_a/b/a_fold"/>
</dbReference>
<dbReference type="RefSeq" id="WP_141199164.1">
    <property type="nucleotide sequence ID" value="NZ_CP041186.1"/>
</dbReference>
<dbReference type="PANTHER" id="PTHR43766">
    <property type="entry name" value="TRYPTOPHAN--TRNA LIGASE, MITOCHONDRIAL"/>
    <property type="match status" value="1"/>
</dbReference>
<dbReference type="Gene3D" id="3.40.50.620">
    <property type="entry name" value="HUPs"/>
    <property type="match status" value="1"/>
</dbReference>
<dbReference type="HAMAP" id="MF_00140_B">
    <property type="entry name" value="Trp_tRNA_synth_B"/>
    <property type="match status" value="1"/>
</dbReference>
<evidence type="ECO:0000256" key="2">
    <source>
        <dbReference type="ARBA" id="ARBA00022598"/>
    </source>
</evidence>
<dbReference type="GO" id="GO:0004830">
    <property type="term" value="F:tryptophan-tRNA ligase activity"/>
    <property type="evidence" value="ECO:0007669"/>
    <property type="project" value="UniProtKB-UniRule"/>
</dbReference>
<comment type="subcellular location">
    <subcellularLocation>
        <location evidence="8">Cytoplasm</location>
    </subcellularLocation>
</comment>
<evidence type="ECO:0000256" key="8">
    <source>
        <dbReference type="HAMAP-Rule" id="MF_00140"/>
    </source>
</evidence>
<accession>A0A4Y6PX28</accession>
<feature type="short sequence motif" description="'KMSKS' region" evidence="8">
    <location>
        <begin position="195"/>
        <end position="199"/>
    </location>
</feature>
<comment type="catalytic activity">
    <reaction evidence="7 8">
        <text>tRNA(Trp) + L-tryptophan + ATP = L-tryptophyl-tRNA(Trp) + AMP + diphosphate + H(+)</text>
        <dbReference type="Rhea" id="RHEA:24080"/>
        <dbReference type="Rhea" id="RHEA-COMP:9671"/>
        <dbReference type="Rhea" id="RHEA-COMP:9705"/>
        <dbReference type="ChEBI" id="CHEBI:15378"/>
        <dbReference type="ChEBI" id="CHEBI:30616"/>
        <dbReference type="ChEBI" id="CHEBI:33019"/>
        <dbReference type="ChEBI" id="CHEBI:57912"/>
        <dbReference type="ChEBI" id="CHEBI:78442"/>
        <dbReference type="ChEBI" id="CHEBI:78535"/>
        <dbReference type="ChEBI" id="CHEBI:456215"/>
        <dbReference type="EC" id="6.1.1.2"/>
    </reaction>
</comment>
<dbReference type="Pfam" id="PF00579">
    <property type="entry name" value="tRNA-synt_1b"/>
    <property type="match status" value="1"/>
</dbReference>
<dbReference type="OrthoDB" id="9801042at2"/>
<evidence type="ECO:0000256" key="1">
    <source>
        <dbReference type="ARBA" id="ARBA00005594"/>
    </source>
</evidence>
<dbReference type="InterPro" id="IPR002306">
    <property type="entry name" value="Trp-tRNA-ligase"/>
</dbReference>
<feature type="short sequence motif" description="'HIGH' region" evidence="8">
    <location>
        <begin position="12"/>
        <end position="20"/>
    </location>
</feature>
<feature type="binding site" evidence="8">
    <location>
        <begin position="148"/>
        <end position="150"/>
    </location>
    <ligand>
        <name>ATP</name>
        <dbReference type="ChEBI" id="CHEBI:30616"/>
    </ligand>
</feature>
<keyword evidence="11" id="KW-1185">Reference proteome</keyword>
<dbReference type="SUPFAM" id="SSF52374">
    <property type="entry name" value="Nucleotidylyl transferase"/>
    <property type="match status" value="1"/>
</dbReference>
<feature type="binding site" evidence="8">
    <location>
        <begin position="19"/>
        <end position="20"/>
    </location>
    <ligand>
        <name>ATP</name>
        <dbReference type="ChEBI" id="CHEBI:30616"/>
    </ligand>
</feature>
<organism evidence="10 11">
    <name type="scientific">Persicimonas caeni</name>
    <dbReference type="NCBI Taxonomy" id="2292766"/>
    <lineage>
        <taxon>Bacteria</taxon>
        <taxon>Deltaproteobacteria</taxon>
        <taxon>Bradymonadales</taxon>
        <taxon>Bradymonadaceae</taxon>
        <taxon>Persicimonas</taxon>
    </lineage>
</organism>
<dbReference type="CDD" id="cd00806">
    <property type="entry name" value="TrpRS_core"/>
    <property type="match status" value="1"/>
</dbReference>
<keyword evidence="6 8" id="KW-0030">Aminoacyl-tRNA synthetase</keyword>
<feature type="binding site" evidence="8">
    <location>
        <begin position="195"/>
        <end position="199"/>
    </location>
    <ligand>
        <name>ATP</name>
        <dbReference type="ChEBI" id="CHEBI:30616"/>
    </ligand>
</feature>
<evidence type="ECO:0000256" key="6">
    <source>
        <dbReference type="ARBA" id="ARBA00023146"/>
    </source>
</evidence>
<evidence type="ECO:0000256" key="5">
    <source>
        <dbReference type="ARBA" id="ARBA00022917"/>
    </source>
</evidence>
<dbReference type="GO" id="GO:0006436">
    <property type="term" value="P:tryptophanyl-tRNA aminoacylation"/>
    <property type="evidence" value="ECO:0007669"/>
    <property type="project" value="UniProtKB-UniRule"/>
</dbReference>
<dbReference type="Gene3D" id="1.10.240.10">
    <property type="entry name" value="Tyrosyl-Transfer RNA Synthetase"/>
    <property type="match status" value="1"/>
</dbReference>
<dbReference type="InterPro" id="IPR050203">
    <property type="entry name" value="Trp-tRNA_synthetase"/>
</dbReference>
<reference evidence="10 11" key="1">
    <citation type="submission" date="2019-06" db="EMBL/GenBank/DDBJ databases">
        <title>Persicimonas caeni gen. nov., sp. nov., a predatory bacterium isolated from solar saltern.</title>
        <authorList>
            <person name="Wang S."/>
        </authorList>
    </citation>
    <scope>NUCLEOTIDE SEQUENCE [LARGE SCALE GENOMIC DNA]</scope>
    <source>
        <strain evidence="10 11">YN101</strain>
    </source>
</reference>
<dbReference type="Proteomes" id="UP000315995">
    <property type="component" value="Chromosome"/>
</dbReference>
<dbReference type="PROSITE" id="PS00178">
    <property type="entry name" value="AA_TRNA_LIGASE_I"/>
    <property type="match status" value="1"/>
</dbReference>